<dbReference type="GO" id="GO:0005634">
    <property type="term" value="C:nucleus"/>
    <property type="evidence" value="ECO:0007669"/>
    <property type="project" value="TreeGrafter"/>
</dbReference>
<reference evidence="3" key="1">
    <citation type="submission" date="2022-07" db="EMBL/GenBank/DDBJ databases">
        <title>Genome analysis of Parmales, a sister group of diatoms, reveals the evolutionary specialization of diatoms from phago-mixotrophs to photoautotrophs.</title>
        <authorList>
            <person name="Ban H."/>
            <person name="Sato S."/>
            <person name="Yoshikawa S."/>
            <person name="Kazumasa Y."/>
            <person name="Nakamura Y."/>
            <person name="Ichinomiya M."/>
            <person name="Saitoh K."/>
            <person name="Sato N."/>
            <person name="Blanc-Mathieu R."/>
            <person name="Endo H."/>
            <person name="Kuwata A."/>
            <person name="Ogata H."/>
        </authorList>
    </citation>
    <scope>NUCLEOTIDE SEQUENCE</scope>
</reference>
<dbReference type="PANTHER" id="PTHR46167:SF1">
    <property type="entry name" value="N-LYSINE METHYLTRANSFERASE KMT5A"/>
    <property type="match status" value="1"/>
</dbReference>
<evidence type="ECO:0000259" key="2">
    <source>
        <dbReference type="PROSITE" id="PS50280"/>
    </source>
</evidence>
<protein>
    <recommendedName>
        <fullName evidence="2">SET domain-containing protein</fullName>
    </recommendedName>
</protein>
<dbReference type="AlphaFoldDB" id="A0A9W6ZWV3"/>
<proteinExistence type="predicted"/>
<comment type="caution">
    <text evidence="3">The sequence shown here is derived from an EMBL/GenBank/DDBJ whole genome shotgun (WGS) entry which is preliminary data.</text>
</comment>
<dbReference type="PROSITE" id="PS50280">
    <property type="entry name" value="SET"/>
    <property type="match status" value="1"/>
</dbReference>
<gene>
    <name evidence="3" type="ORF">TrRE_jg10355</name>
</gene>
<evidence type="ECO:0000313" key="4">
    <source>
        <dbReference type="Proteomes" id="UP001165082"/>
    </source>
</evidence>
<dbReference type="SUPFAM" id="SSF82199">
    <property type="entry name" value="SET domain"/>
    <property type="match status" value="1"/>
</dbReference>
<feature type="region of interest" description="Disordered" evidence="1">
    <location>
        <begin position="46"/>
        <end position="70"/>
    </location>
</feature>
<dbReference type="GO" id="GO:0006357">
    <property type="term" value="P:regulation of transcription by RNA polymerase II"/>
    <property type="evidence" value="ECO:0007669"/>
    <property type="project" value="TreeGrafter"/>
</dbReference>
<feature type="domain" description="SET" evidence="2">
    <location>
        <begin position="6"/>
        <end position="144"/>
    </location>
</feature>
<dbReference type="SMART" id="SM00317">
    <property type="entry name" value="SET"/>
    <property type="match status" value="1"/>
</dbReference>
<dbReference type="GO" id="GO:0005700">
    <property type="term" value="C:polytene chromosome"/>
    <property type="evidence" value="ECO:0007669"/>
    <property type="project" value="TreeGrafter"/>
</dbReference>
<dbReference type="InterPro" id="IPR001214">
    <property type="entry name" value="SET_dom"/>
</dbReference>
<dbReference type="Pfam" id="PF00856">
    <property type="entry name" value="SET"/>
    <property type="match status" value="1"/>
</dbReference>
<organism evidence="3 4">
    <name type="scientific">Triparma retinervis</name>
    <dbReference type="NCBI Taxonomy" id="2557542"/>
    <lineage>
        <taxon>Eukaryota</taxon>
        <taxon>Sar</taxon>
        <taxon>Stramenopiles</taxon>
        <taxon>Ochrophyta</taxon>
        <taxon>Bolidophyceae</taxon>
        <taxon>Parmales</taxon>
        <taxon>Triparmaceae</taxon>
        <taxon>Triparma</taxon>
    </lineage>
</organism>
<dbReference type="OrthoDB" id="308383at2759"/>
<dbReference type="GO" id="GO:0042799">
    <property type="term" value="F:histone H4K20 methyltransferase activity"/>
    <property type="evidence" value="ECO:0007669"/>
    <property type="project" value="TreeGrafter"/>
</dbReference>
<keyword evidence="4" id="KW-1185">Reference proteome</keyword>
<evidence type="ECO:0000256" key="1">
    <source>
        <dbReference type="SAM" id="MobiDB-lite"/>
    </source>
</evidence>
<dbReference type="Proteomes" id="UP001165082">
    <property type="component" value="Unassembled WGS sequence"/>
</dbReference>
<sequence length="155" mass="17724">MSSCPPTFDIRTSPGKGLGVYTLIPLPLHAPIGDYEGELLTKDEKDRRYLPSRKNDRTKEDERWLESRKERGQTAKGDYIFGVGDVYVDAEDTECGNWARYLNHDNAPNLRVKSLEVGMDGRPRVWFVANRDIKEGEELCFDYGEGYWMEGDVVA</sequence>
<dbReference type="InterPro" id="IPR046341">
    <property type="entry name" value="SET_dom_sf"/>
</dbReference>
<accession>A0A9W6ZWV3</accession>
<dbReference type="InterPro" id="IPR051760">
    <property type="entry name" value="KMT5A"/>
</dbReference>
<dbReference type="PANTHER" id="PTHR46167">
    <property type="entry name" value="N-LYSINE METHYLTRANSFERASE KMT5A"/>
    <property type="match status" value="1"/>
</dbReference>
<name>A0A9W6ZWV3_9STRA</name>
<dbReference type="EMBL" id="BRXZ01000993">
    <property type="protein sequence ID" value="GMH59456.1"/>
    <property type="molecule type" value="Genomic_DNA"/>
</dbReference>
<dbReference type="Gene3D" id="2.170.270.10">
    <property type="entry name" value="SET domain"/>
    <property type="match status" value="1"/>
</dbReference>
<evidence type="ECO:0000313" key="3">
    <source>
        <dbReference type="EMBL" id="GMH59456.1"/>
    </source>
</evidence>